<accession>A0ABT2YMX6</accession>
<evidence type="ECO:0000313" key="2">
    <source>
        <dbReference type="Proteomes" id="UP001209701"/>
    </source>
</evidence>
<dbReference type="RefSeq" id="WP_263573996.1">
    <property type="nucleotide sequence ID" value="NZ_JAJIRN010000033.1"/>
</dbReference>
<dbReference type="EMBL" id="JAJIRN010000033">
    <property type="protein sequence ID" value="MCV2371417.1"/>
    <property type="molecule type" value="Genomic_DNA"/>
</dbReference>
<organism evidence="1 2">
    <name type="scientific">Roseateles oligotrophus</name>
    <dbReference type="NCBI Taxonomy" id="1769250"/>
    <lineage>
        <taxon>Bacteria</taxon>
        <taxon>Pseudomonadati</taxon>
        <taxon>Pseudomonadota</taxon>
        <taxon>Betaproteobacteria</taxon>
        <taxon>Burkholderiales</taxon>
        <taxon>Sphaerotilaceae</taxon>
        <taxon>Roseateles</taxon>
    </lineage>
</organism>
<keyword evidence="2" id="KW-1185">Reference proteome</keyword>
<comment type="caution">
    <text evidence="1">The sequence shown here is derived from an EMBL/GenBank/DDBJ whole genome shotgun (WGS) entry which is preliminary data.</text>
</comment>
<dbReference type="Pfam" id="PF18728">
    <property type="entry name" value="HEPN_AbiV"/>
    <property type="match status" value="1"/>
</dbReference>
<reference evidence="1 2" key="1">
    <citation type="submission" date="2021-11" db="EMBL/GenBank/DDBJ databases">
        <authorList>
            <person name="Liang Q."/>
            <person name="Mou H."/>
            <person name="Liu Z."/>
        </authorList>
    </citation>
    <scope>NUCLEOTIDE SEQUENCE [LARGE SCALE GENOMIC DNA]</scope>
    <source>
        <strain evidence="1 2">CHU3</strain>
    </source>
</reference>
<dbReference type="Proteomes" id="UP001209701">
    <property type="component" value="Unassembled WGS sequence"/>
</dbReference>
<gene>
    <name evidence="1" type="ORF">LNV07_25300</name>
</gene>
<feature type="non-terminal residue" evidence="1">
    <location>
        <position position="1"/>
    </location>
</feature>
<name>A0ABT2YMX6_9BURK</name>
<dbReference type="InterPro" id="IPR030987">
    <property type="entry name" value="AbiV"/>
</dbReference>
<evidence type="ECO:0000313" key="1">
    <source>
        <dbReference type="EMBL" id="MCV2371417.1"/>
    </source>
</evidence>
<dbReference type="NCBIfam" id="TIGR04498">
    <property type="entry name" value="AbiV_defense"/>
    <property type="match status" value="1"/>
</dbReference>
<sequence length="251" mass="28333">DSRKLKGMPIKDRDYTLTPDLLREYRDAALVNAQELLEEATLLLAHEKYARAYFLSASTIEEAGKAVQAFEGLGKNLRDPAVTQRLKLQFEDHSQKVTAAFSPWLQATPNLKDEVMNFVNMMVDLKFGREASMYADINAERMIVTTPQMQVRQKTASDCVRLAGTVLSHVRPYAQQALPKSTTRVQDAFFALKPSTFQKMANTSDFWYFYIAQMESGNIPLESAVTEYNDLYFSKKALFRTESSAEGGNAV</sequence>
<proteinExistence type="predicted"/>
<protein>
    <submittedName>
        <fullName evidence="1">AbiV family abortive infection protein</fullName>
    </submittedName>
</protein>